<protein>
    <recommendedName>
        <fullName evidence="2">Polysaccharide pyruvyl transferase domain-containing protein</fullName>
    </recommendedName>
</protein>
<dbReference type="GeneID" id="93138133"/>
<dbReference type="GO" id="GO:0000030">
    <property type="term" value="F:mannosyltransferase activity"/>
    <property type="evidence" value="ECO:0007669"/>
    <property type="project" value="TreeGrafter"/>
</dbReference>
<name>A0A845KMV5_9FIRM</name>
<accession>A0A845KMV5</accession>
<dbReference type="RefSeq" id="WP_006427194.1">
    <property type="nucleotide sequence ID" value="NZ_CAXVIO010000009.1"/>
</dbReference>
<dbReference type="Proteomes" id="UP000446719">
    <property type="component" value="Unassembled WGS sequence"/>
</dbReference>
<evidence type="ECO:0000313" key="3">
    <source>
        <dbReference type="EMBL" id="MZK18564.1"/>
    </source>
</evidence>
<reference evidence="3 4" key="1">
    <citation type="journal article" date="2019" name="Nat. Med.">
        <title>A library of human gut bacterial isolates paired with longitudinal multiomics data enables mechanistic microbiome research.</title>
        <authorList>
            <person name="Poyet M."/>
            <person name="Groussin M."/>
            <person name="Gibbons S.M."/>
            <person name="Avila-Pacheco J."/>
            <person name="Jiang X."/>
            <person name="Kearney S.M."/>
            <person name="Perrotta A.R."/>
            <person name="Berdy B."/>
            <person name="Zhao S."/>
            <person name="Lieberman T.D."/>
            <person name="Swanson P.K."/>
            <person name="Smith M."/>
            <person name="Roesemann S."/>
            <person name="Alexander J.E."/>
            <person name="Rich S.A."/>
            <person name="Livny J."/>
            <person name="Vlamakis H."/>
            <person name="Clish C."/>
            <person name="Bullock K."/>
            <person name="Deik A."/>
            <person name="Scott J."/>
            <person name="Pierce K.A."/>
            <person name="Xavier R.J."/>
            <person name="Alm E.J."/>
        </authorList>
    </citation>
    <scope>NUCLEOTIDE SEQUENCE [LARGE SCALE GENOMIC DNA]</scope>
    <source>
        <strain evidence="3 4">BIOML-A7</strain>
    </source>
</reference>
<dbReference type="InterPro" id="IPR051706">
    <property type="entry name" value="Glycosyltransferase_domain"/>
</dbReference>
<evidence type="ECO:0000256" key="1">
    <source>
        <dbReference type="ARBA" id="ARBA00022679"/>
    </source>
</evidence>
<evidence type="ECO:0000259" key="2">
    <source>
        <dbReference type="Pfam" id="PF04230"/>
    </source>
</evidence>
<dbReference type="Pfam" id="PF04488">
    <property type="entry name" value="Gly_transf_sug"/>
    <property type="match status" value="1"/>
</dbReference>
<proteinExistence type="predicted"/>
<dbReference type="Gene3D" id="3.90.550.20">
    <property type="match status" value="1"/>
</dbReference>
<dbReference type="InterPro" id="IPR007577">
    <property type="entry name" value="GlycoTrfase_DXD_sugar-bd_CS"/>
</dbReference>
<evidence type="ECO:0000313" key="4">
    <source>
        <dbReference type="Proteomes" id="UP000446719"/>
    </source>
</evidence>
<dbReference type="AlphaFoldDB" id="A0A845KMV5"/>
<dbReference type="PANTHER" id="PTHR32385:SF15">
    <property type="entry name" value="INOSITOL PHOSPHOCERAMIDE MANNOSYLTRANSFERASE 1"/>
    <property type="match status" value="1"/>
</dbReference>
<dbReference type="GO" id="GO:0016020">
    <property type="term" value="C:membrane"/>
    <property type="evidence" value="ECO:0007669"/>
    <property type="project" value="GOC"/>
</dbReference>
<dbReference type="GO" id="GO:0051999">
    <property type="term" value="P:mannosyl-inositol phosphorylceramide biosynthetic process"/>
    <property type="evidence" value="ECO:0007669"/>
    <property type="project" value="TreeGrafter"/>
</dbReference>
<feature type="domain" description="Polysaccharide pyruvyl transferase" evidence="2">
    <location>
        <begin position="306"/>
        <end position="555"/>
    </location>
</feature>
<sequence>MIPKIIHYCWVGNAPKPKSVLYCIESWKKFCPDYEIREWNESNYDFTKNKYMKQAYEAKKWGFVPDYARLDIIYEYGGIYLDTDVEIIRSFDELLDQEAFMGFEETGEKTYYVNCGQGFGAVPHHEIIKKARDLYEHISFYKEDGTLNMLASPHYTTQILKEYGLLQENKDQNLRSMKIYASDVLCPKNFRTGKIHESNRTVSIHHFTASWLDEKIKKEIKRRQKLERVMGKGGTNKFLYIESVLQKYAGLKMFTKLPLRAKEKLKKRIIKIVEVVPDYKELILASFFKSDKKKIVLLDPSYDGDNTGDQIIVENCKKYFPLTKKENIIYVPTHRKLMNKEIRELSGATIKVLCGTNALSGHMRTYGLWRMEKKVRIYNNTILMGVGFECNNQEYDYYTKMLLHTILHKKYIHSVRDSFSEQMLNSMGITNVINTGCPTMWGITKELCQDIPKRKAQEVICTLTDYDRDLENDQKLLDILLLCYKKIYLWPQGIEDEEYYKELRIDSKIVKIPFGLENYDSLLEHKEIDYVGTRLHAGIRAIGKRHRTIVIAIDNRAKNIANDTGLPIVLRENIGNLLKEKIESNFETDIQMPWDEIEKWKNQFKGGKF</sequence>
<keyword evidence="1" id="KW-0808">Transferase</keyword>
<dbReference type="Pfam" id="PF04230">
    <property type="entry name" value="PS_pyruv_trans"/>
    <property type="match status" value="1"/>
</dbReference>
<dbReference type="InterPro" id="IPR029044">
    <property type="entry name" value="Nucleotide-diphossugar_trans"/>
</dbReference>
<dbReference type="PANTHER" id="PTHR32385">
    <property type="entry name" value="MANNOSYL PHOSPHORYLINOSITOL CERAMIDE SYNTHASE"/>
    <property type="match status" value="1"/>
</dbReference>
<dbReference type="EMBL" id="WWSB01000013">
    <property type="protein sequence ID" value="MZK18564.1"/>
    <property type="molecule type" value="Genomic_DNA"/>
</dbReference>
<dbReference type="InterPro" id="IPR007345">
    <property type="entry name" value="Polysacch_pyruvyl_Trfase"/>
</dbReference>
<comment type="caution">
    <text evidence="3">The sequence shown here is derived from an EMBL/GenBank/DDBJ whole genome shotgun (WGS) entry which is preliminary data.</text>
</comment>
<dbReference type="SUPFAM" id="SSF53448">
    <property type="entry name" value="Nucleotide-diphospho-sugar transferases"/>
    <property type="match status" value="1"/>
</dbReference>
<gene>
    <name evidence="3" type="ORF">GT565_10665</name>
</gene>
<organism evidence="3 4">
    <name type="scientific">Dorea longicatena</name>
    <dbReference type="NCBI Taxonomy" id="88431"/>
    <lineage>
        <taxon>Bacteria</taxon>
        <taxon>Bacillati</taxon>
        <taxon>Bacillota</taxon>
        <taxon>Clostridia</taxon>
        <taxon>Lachnospirales</taxon>
        <taxon>Lachnospiraceae</taxon>
        <taxon>Dorea</taxon>
    </lineage>
</organism>